<dbReference type="Proteomes" id="UP000194977">
    <property type="component" value="Unassembled WGS sequence"/>
</dbReference>
<dbReference type="GO" id="GO:0043165">
    <property type="term" value="P:Gram-negative-bacterium-type cell outer membrane assembly"/>
    <property type="evidence" value="ECO:0007669"/>
    <property type="project" value="UniProtKB-UniRule"/>
</dbReference>
<evidence type="ECO:0000313" key="11">
    <source>
        <dbReference type="Proteomes" id="UP000194977"/>
    </source>
</evidence>
<comment type="caution">
    <text evidence="8">The sequence shown here is derived from an EMBL/GenBank/DDBJ whole genome shotgun (WGS) entry which is preliminary data.</text>
</comment>
<organism evidence="8 11">
    <name type="scientific">Gilliamella apicola</name>
    <dbReference type="NCBI Taxonomy" id="1196095"/>
    <lineage>
        <taxon>Bacteria</taxon>
        <taxon>Pseudomonadati</taxon>
        <taxon>Pseudomonadota</taxon>
        <taxon>Gammaproteobacteria</taxon>
        <taxon>Orbales</taxon>
        <taxon>Orbaceae</taxon>
        <taxon>Gilliamella</taxon>
    </lineage>
</organism>
<feature type="transmembrane region" description="Helical" evidence="6">
    <location>
        <begin position="6"/>
        <end position="22"/>
    </location>
</feature>
<keyword evidence="4 6" id="KW-1133">Transmembrane helix</keyword>
<dbReference type="OrthoDB" id="5659892at2"/>
<dbReference type="NCBIfam" id="TIGR04409">
    <property type="entry name" value="LptC_YrbK"/>
    <property type="match status" value="1"/>
</dbReference>
<dbReference type="PIRSF" id="PIRSF028513">
    <property type="entry name" value="LptC"/>
    <property type="match status" value="1"/>
</dbReference>
<comment type="function">
    <text evidence="7">Required for the translocation of lipopolysaccharide (LPS) from the inner membrane to the outer membrane.</text>
</comment>
<dbReference type="RefSeq" id="WP_086300795.1">
    <property type="nucleotide sequence ID" value="NZ_MZNE01000002.1"/>
</dbReference>
<sequence length="187" mass="21283">MNKKNLIYILLIIVVVGVYYNYQKDDDSDSMSTINLSDTPIYQSDNMITNIYDISGEIIYKIESVKVRHYDESNNTEFDLPNLTIYDREHSATWNIHSQTATLTNDKLIYLNQNVQLDNLTTDAQLQHVLTDNAIIDLTSQNVTSKDLVTIKGVGFFSTGQGLIGNLRTKTANILENIKTYYNTEAQ</sequence>
<evidence type="ECO:0000313" key="9">
    <source>
        <dbReference type="EMBL" id="OTQ10132.1"/>
    </source>
</evidence>
<dbReference type="GO" id="GO:0015221">
    <property type="term" value="F:lipopolysaccharide transmembrane transporter activity"/>
    <property type="evidence" value="ECO:0007669"/>
    <property type="project" value="InterPro"/>
</dbReference>
<keyword evidence="2 6" id="KW-0997">Cell inner membrane</keyword>
<evidence type="ECO:0000256" key="6">
    <source>
        <dbReference type="HAMAP-Rule" id="MF_01915"/>
    </source>
</evidence>
<keyword evidence="5 6" id="KW-0472">Membrane</keyword>
<evidence type="ECO:0000256" key="2">
    <source>
        <dbReference type="ARBA" id="ARBA00022519"/>
    </source>
</evidence>
<dbReference type="AlphaFoldDB" id="A0A242NJA0"/>
<evidence type="ECO:0000256" key="5">
    <source>
        <dbReference type="ARBA" id="ARBA00023136"/>
    </source>
</evidence>
<dbReference type="Proteomes" id="UP000194800">
    <property type="component" value="Unassembled WGS sequence"/>
</dbReference>
<evidence type="ECO:0000256" key="4">
    <source>
        <dbReference type="ARBA" id="ARBA00022989"/>
    </source>
</evidence>
<dbReference type="InterPro" id="IPR052363">
    <property type="entry name" value="LPS_export_LptC"/>
</dbReference>
<protein>
    <recommendedName>
        <fullName evidence="6 7">Lipopolysaccharide export system protein LptC</fullName>
    </recommendedName>
</protein>
<dbReference type="EMBL" id="NARP01000009">
    <property type="protein sequence ID" value="OTQ00395.1"/>
    <property type="molecule type" value="Genomic_DNA"/>
</dbReference>
<dbReference type="InterPro" id="IPR026265">
    <property type="entry name" value="LptC"/>
</dbReference>
<comment type="subunit">
    <text evidence="6">Component of the lipopolysaccharide transport and assembly complex. Interacts with LptA and the LptBFG transporter complex.</text>
</comment>
<evidence type="ECO:0000256" key="7">
    <source>
        <dbReference type="PIRNR" id="PIRNR028513"/>
    </source>
</evidence>
<evidence type="ECO:0000313" key="10">
    <source>
        <dbReference type="Proteomes" id="UP000194800"/>
    </source>
</evidence>
<dbReference type="Pfam" id="PF06835">
    <property type="entry name" value="LptC"/>
    <property type="match status" value="1"/>
</dbReference>
<keyword evidence="1 6" id="KW-1003">Cell membrane</keyword>
<dbReference type="GO" id="GO:0005886">
    <property type="term" value="C:plasma membrane"/>
    <property type="evidence" value="ECO:0007669"/>
    <property type="project" value="UniProtKB-SubCell"/>
</dbReference>
<dbReference type="GO" id="GO:0017089">
    <property type="term" value="F:glycolipid transfer activity"/>
    <property type="evidence" value="ECO:0007669"/>
    <property type="project" value="TreeGrafter"/>
</dbReference>
<evidence type="ECO:0000313" key="8">
    <source>
        <dbReference type="EMBL" id="OTQ00395.1"/>
    </source>
</evidence>
<comment type="similarity">
    <text evidence="6 7">Belongs to the LptC family.</text>
</comment>
<accession>A0A242NJA0</accession>
<name>A0A242NJA0_9GAMM</name>
<keyword evidence="10" id="KW-1185">Reference proteome</keyword>
<dbReference type="GO" id="GO:0030288">
    <property type="term" value="C:outer membrane-bounded periplasmic space"/>
    <property type="evidence" value="ECO:0007669"/>
    <property type="project" value="TreeGrafter"/>
</dbReference>
<keyword evidence="3 6" id="KW-0812">Transmembrane</keyword>
<dbReference type="InterPro" id="IPR010664">
    <property type="entry name" value="LipoPS_assembly_LptC-rel"/>
</dbReference>
<proteinExistence type="inferred from homology"/>
<dbReference type="PANTHER" id="PTHR37481:SF1">
    <property type="entry name" value="LIPOPOLYSACCHARIDE EXPORT SYSTEM PROTEIN LPTC"/>
    <property type="match status" value="1"/>
</dbReference>
<dbReference type="Gene3D" id="2.60.450.10">
    <property type="entry name" value="Lipopolysaccharide (LPS) transport protein A like domain"/>
    <property type="match status" value="1"/>
</dbReference>
<dbReference type="HAMAP" id="MF_01915">
    <property type="entry name" value="LPS_assembly_LptC"/>
    <property type="match status" value="1"/>
</dbReference>
<reference evidence="10 11" key="1">
    <citation type="submission" date="2017-03" db="EMBL/GenBank/DDBJ databases">
        <title>Comparative genomics of honeybee gut symbionts reveal geographically distinct and subgroup specific antibiotic resistance.</title>
        <authorList>
            <person name="Ludvigsen J."/>
            <person name="Porcellato D."/>
            <person name="Labee-Lund T.M."/>
            <person name="Amdam G.V."/>
            <person name="Rudi K."/>
        </authorList>
    </citation>
    <scope>NUCLEOTIDE SEQUENCE [LARGE SCALE GENOMIC DNA]</scope>
    <source>
        <strain evidence="8 11">A-7-12</strain>
        <strain evidence="9 10">A-9-12</strain>
    </source>
</reference>
<dbReference type="EMBL" id="NART01000023">
    <property type="protein sequence ID" value="OTQ10132.1"/>
    <property type="molecule type" value="Genomic_DNA"/>
</dbReference>
<dbReference type="PANTHER" id="PTHR37481">
    <property type="entry name" value="LIPOPOLYSACCHARIDE EXPORT SYSTEM PROTEIN LPTC"/>
    <property type="match status" value="1"/>
</dbReference>
<gene>
    <name evidence="6" type="primary">lptC</name>
    <name evidence="9" type="ORF">B6C91_06630</name>
    <name evidence="8" type="ORF">B6D08_04605</name>
</gene>
<evidence type="ECO:0000256" key="1">
    <source>
        <dbReference type="ARBA" id="ARBA00022475"/>
    </source>
</evidence>
<comment type="function">
    <text evidence="6">Involved in the assembly of lipopolysaccharide (LPS). Required for the translocation of LPS from the inner membrane to the outer membrane. Facilitates the transfer of LPS from the inner membrane to the periplasmic protein LptA. Could be a docking site for LptA.</text>
</comment>
<evidence type="ECO:0000256" key="3">
    <source>
        <dbReference type="ARBA" id="ARBA00022692"/>
    </source>
</evidence>
<comment type="subcellular location">
    <subcellularLocation>
        <location evidence="6">Cell inner membrane</location>
        <topology evidence="6">Single-pass membrane protein</topology>
    </subcellularLocation>
</comment>